<dbReference type="NCBIfam" id="NF047398">
    <property type="entry name" value="AAA_KGGVGR"/>
    <property type="match status" value="1"/>
</dbReference>
<evidence type="ECO:0000259" key="4">
    <source>
        <dbReference type="Pfam" id="PF25000"/>
    </source>
</evidence>
<dbReference type="Pfam" id="PF13374">
    <property type="entry name" value="TPR_10"/>
    <property type="match status" value="2"/>
</dbReference>
<reference evidence="5 6" key="1">
    <citation type="submission" date="2020-08" db="EMBL/GenBank/DDBJ databases">
        <title>Sequencing the genomes of 1000 actinobacteria strains.</title>
        <authorList>
            <person name="Klenk H.-P."/>
        </authorList>
    </citation>
    <scope>NUCLEOTIDE SEQUENCE [LARGE SCALE GENOMIC DNA]</scope>
    <source>
        <strain evidence="5 6">DSM 44786</strain>
    </source>
</reference>
<dbReference type="InterPro" id="IPR027417">
    <property type="entry name" value="P-loop_NTPase"/>
</dbReference>
<dbReference type="InterPro" id="IPR056681">
    <property type="entry name" value="DUF7779"/>
</dbReference>
<keyword evidence="6" id="KW-1185">Reference proteome</keyword>
<dbReference type="Pfam" id="PF13676">
    <property type="entry name" value="TIR_2"/>
    <property type="match status" value="1"/>
</dbReference>
<dbReference type="NCBIfam" id="NF040586">
    <property type="entry name" value="FxSxx_TPR"/>
    <property type="match status" value="1"/>
</dbReference>
<name>A0A7W7WFV1_9ACTN</name>
<keyword evidence="1" id="KW-0175">Coiled coil</keyword>
<feature type="domain" description="DUF7779" evidence="4">
    <location>
        <begin position="1045"/>
        <end position="1132"/>
    </location>
</feature>
<dbReference type="Pfam" id="PF25000">
    <property type="entry name" value="DUF7779"/>
    <property type="match status" value="1"/>
</dbReference>
<protein>
    <submittedName>
        <fullName evidence="5">Tetratricopeptide (TPR) repeat protein/CO dehydrogenase nickel-insertion accessory protein CooC1</fullName>
    </submittedName>
</protein>
<dbReference type="Pfam" id="PF13424">
    <property type="entry name" value="TPR_12"/>
    <property type="match status" value="2"/>
</dbReference>
<evidence type="ECO:0000259" key="3">
    <source>
        <dbReference type="Pfam" id="PF13676"/>
    </source>
</evidence>
<dbReference type="Proteomes" id="UP000573327">
    <property type="component" value="Unassembled WGS sequence"/>
</dbReference>
<sequence>MAQGNGGGRPFGPVRAENPEAEELAEFLRHLVRTSGRTLAELANAVGKAPATVSANLGGRVPTEPFVRAVVAATSRDPRDLRRALTLLEAARNPAPQRAPVRRGSADAEEQREHLESVFQRLMQAEGQRDELQVTLDNSSKIVMLLLGMLNALQQRVGELTEERNALLGHREEIARLFETQQQLVRAHTQERQAVEELVRAEARRSEAERLLAQVLDQVGRLTEMVALLQGETAGRTAGLPGPPVGDGVARAGATEDPVGEDIERALRRVTEINEQGERTVRRITDELDLTEEQVFTPPLDEGGSEEQRDVEPQTDEDEGPEDEEHITRSADGRIVTFYSHQGGTGRTTALANCAWILAANGYRVLAVDWDLEVPGLHRFFRPFVDSGAVENGRGVIGLLSDYRDTARRRHGRPRAEWLRRAACVRGFAHTIDWSGFPQGGRLDLLPAGRADASLGEIVRFFTQPASAEFVDAMREDLSRHYDYVLIDSRSGMSDLADICTLQLPDELLVCFTLSDQSIDAASRIARAIDERFEHLGIRILPVPMRVDEGEKEKADAGRTLARARFDGLPAGLTADELSSYWGSVEIPYRPFYAYEQILATFGDRVGMQSSMLAACERLTGVITRGLVAALPLMNDEVRLRYVEAFRRRRPLPVVLHLSYAPEDRMWAEWIESLLARAGFLVRRRDVTVGPYGSQEVVGAVERTVALLSAAYLRAPQAQALWESMAGADPSGSARGPVPVRIGDVRLTEPFLNRNPVDLVNRDETGAEHVLLRALDVTDAELGEAPSGGPRYPGGEPSVWSVPQRNPFFTGRAKVLEELREQLPGGPVVVLPTPQTLFGLGGVGKTELALEYAHRFKADYDLVWWIDAEQAELIPTGLAELAGQLGLRIGDGVSESARAVLDALRRGEPAPRWLLIFDNAGGQQQIPRFFPGGSGHILVTSRDQSWLGQTDEIVVDVFTRGESVEYLCRRVGGMSRPDADRVAELLCDLPLALEVAAAWPDTTGTPVDSYLQQLQEEATRGFALDRPADYPEPVGATWNVTAARLREQSPAAVRLLQLCAFLAPEPISMDLLFSDRMTRELELHDPTLTEKFMVGKVVQTISRYGLAKVDLSRNSFQMHQLVRAAVRAEMDEYAQMDAMHLAHRILTGARPALGGIDDPANWPKFERIWPHLVPSEAQDCGEADTRELMIDRVRYLWHRDELDQARDLGGSLDAAWTDRHGPDDLQTLLLRVQLANVLRAQGDYTRARALDEAVLERQRELLGEGRPETLMTASALAADFRALGRFQAAQDLDREVLDWFRELFGNDHPHTLLAAGNLAIDLRLAGHAEAARRLDRDTFEHRAVARGANHPHTLAAWSNLARDLRELGDYQGSADLLRQLREELGAVFDPDHPDCLRNATSLAVSLRRAGSLAEAHRITGDTDERYQARSTRDTPDALACALNLAADLRASGHQEAARDRCAVVLDRYRQLLGGEHPFALACTNNLGIYLRANGDIQGAVDHGKQALDGLTRTVGPKHPYTLNAMVNLACAYGELGFFDQAEELERSAHAGLCELYGPGHPDALACQVNLAVTLRDHGRLNEAGGLRSEVLVELVQRLGEEHPLTVAARGWRRISRDLEPQPI</sequence>
<dbReference type="EMBL" id="JACHJR010000001">
    <property type="protein sequence ID" value="MBB4944955.1"/>
    <property type="molecule type" value="Genomic_DNA"/>
</dbReference>
<gene>
    <name evidence="5" type="ORF">F4556_000490</name>
</gene>
<dbReference type="PANTHER" id="PTHR46082:SF6">
    <property type="entry name" value="AAA+ ATPASE DOMAIN-CONTAINING PROTEIN-RELATED"/>
    <property type="match status" value="1"/>
</dbReference>
<feature type="compositionally biased region" description="Acidic residues" evidence="2">
    <location>
        <begin position="313"/>
        <end position="325"/>
    </location>
</feature>
<dbReference type="Gene3D" id="3.40.50.300">
    <property type="entry name" value="P-loop containing nucleotide triphosphate hydrolases"/>
    <property type="match status" value="2"/>
</dbReference>
<evidence type="ECO:0000256" key="1">
    <source>
        <dbReference type="SAM" id="Coils"/>
    </source>
</evidence>
<dbReference type="InterPro" id="IPR011990">
    <property type="entry name" value="TPR-like_helical_dom_sf"/>
</dbReference>
<dbReference type="InterPro" id="IPR000157">
    <property type="entry name" value="TIR_dom"/>
</dbReference>
<evidence type="ECO:0000313" key="5">
    <source>
        <dbReference type="EMBL" id="MBB4944955.1"/>
    </source>
</evidence>
<feature type="region of interest" description="Disordered" evidence="2">
    <location>
        <begin position="286"/>
        <end position="327"/>
    </location>
</feature>
<feature type="domain" description="TIR" evidence="3">
    <location>
        <begin position="658"/>
        <end position="769"/>
    </location>
</feature>
<comment type="caution">
    <text evidence="5">The sequence shown here is derived from an EMBL/GenBank/DDBJ whole genome shotgun (WGS) entry which is preliminary data.</text>
</comment>
<dbReference type="GO" id="GO:0007165">
    <property type="term" value="P:signal transduction"/>
    <property type="evidence" value="ECO:0007669"/>
    <property type="project" value="InterPro"/>
</dbReference>
<dbReference type="Gene3D" id="1.25.40.10">
    <property type="entry name" value="Tetratricopeptide repeat domain"/>
    <property type="match status" value="2"/>
</dbReference>
<evidence type="ECO:0000313" key="6">
    <source>
        <dbReference type="Proteomes" id="UP000573327"/>
    </source>
</evidence>
<dbReference type="SUPFAM" id="SSF48452">
    <property type="entry name" value="TPR-like"/>
    <property type="match status" value="3"/>
</dbReference>
<dbReference type="InterPro" id="IPR053137">
    <property type="entry name" value="NLR-like"/>
</dbReference>
<feature type="coiled-coil region" evidence="1">
    <location>
        <begin position="105"/>
        <end position="218"/>
    </location>
</feature>
<dbReference type="SUPFAM" id="SSF52540">
    <property type="entry name" value="P-loop containing nucleoside triphosphate hydrolases"/>
    <property type="match status" value="2"/>
</dbReference>
<dbReference type="PANTHER" id="PTHR46082">
    <property type="entry name" value="ATP/GTP-BINDING PROTEIN-RELATED"/>
    <property type="match status" value="1"/>
</dbReference>
<evidence type="ECO:0000256" key="2">
    <source>
        <dbReference type="SAM" id="MobiDB-lite"/>
    </source>
</evidence>
<accession>A0A7W7WFV1</accession>
<organism evidence="5 6">
    <name type="scientific">Kitasatospora gansuensis</name>
    <dbReference type="NCBI Taxonomy" id="258050"/>
    <lineage>
        <taxon>Bacteria</taxon>
        <taxon>Bacillati</taxon>
        <taxon>Actinomycetota</taxon>
        <taxon>Actinomycetes</taxon>
        <taxon>Kitasatosporales</taxon>
        <taxon>Streptomycetaceae</taxon>
        <taxon>Kitasatospora</taxon>
    </lineage>
</organism>
<proteinExistence type="predicted"/>